<dbReference type="InterPro" id="IPR023375">
    <property type="entry name" value="ADC_dom_sf"/>
</dbReference>
<proteinExistence type="predicted"/>
<name>A0ABP0MAH2_9DINO</name>
<keyword evidence="1" id="KW-0732">Signal</keyword>
<comment type="caution">
    <text evidence="2">The sequence shown here is derived from an EMBL/GenBank/DDBJ whole genome shotgun (WGS) entry which is preliminary data.</text>
</comment>
<protein>
    <submittedName>
        <fullName evidence="2">Uncharacterized protein</fullName>
    </submittedName>
</protein>
<reference evidence="2 3" key="1">
    <citation type="submission" date="2024-02" db="EMBL/GenBank/DDBJ databases">
        <authorList>
            <person name="Chen Y."/>
            <person name="Shah S."/>
            <person name="Dougan E. K."/>
            <person name="Thang M."/>
            <person name="Chan C."/>
        </authorList>
    </citation>
    <scope>NUCLEOTIDE SEQUENCE [LARGE SCALE GENOMIC DNA]</scope>
</reference>
<gene>
    <name evidence="2" type="ORF">CCMP2556_LOCUS24646</name>
</gene>
<accession>A0ABP0MAH2</accession>
<keyword evidence="3" id="KW-1185">Reference proteome</keyword>
<dbReference type="Proteomes" id="UP001642484">
    <property type="component" value="Unassembled WGS sequence"/>
</dbReference>
<sequence length="319" mass="35348">MGLRLSCLLQALWTASGDFFQIFPIVDTAQHAVYDAESVQIVGTADADALEAYLDSWKVLRLKEAPTQALISVGVGDFRNSSLGPYRELAIAVPACEMEEIHLDCNSFLRCQEKLPACSHTFMLQSFTSSEAALQTARAAGITAAKSSSFDFSIEKSGESYRLAFSVWGPTSAEELTGQVEIFRDERARVCAIRRLEASCHGVPAELQTTLQVEEVQAPWRLRILQALGRLQRAEELVRELPSFQALTSRERKVEPGKDPRGSPQGLLLLALLRAEAVRAELSETLKTLKMRGLMAQWEAFVDQYGNNGLYQGHHRICT</sequence>
<dbReference type="Gene3D" id="2.40.400.10">
    <property type="entry name" value="Acetoacetate decarboxylase-like"/>
    <property type="match status" value="1"/>
</dbReference>
<evidence type="ECO:0000313" key="2">
    <source>
        <dbReference type="EMBL" id="CAK9047702.1"/>
    </source>
</evidence>
<dbReference type="EMBL" id="CAXAMN010016225">
    <property type="protein sequence ID" value="CAK9047702.1"/>
    <property type="molecule type" value="Genomic_DNA"/>
</dbReference>
<evidence type="ECO:0000256" key="1">
    <source>
        <dbReference type="SAM" id="SignalP"/>
    </source>
</evidence>
<evidence type="ECO:0000313" key="3">
    <source>
        <dbReference type="Proteomes" id="UP001642484"/>
    </source>
</evidence>
<organism evidence="2 3">
    <name type="scientific">Durusdinium trenchii</name>
    <dbReference type="NCBI Taxonomy" id="1381693"/>
    <lineage>
        <taxon>Eukaryota</taxon>
        <taxon>Sar</taxon>
        <taxon>Alveolata</taxon>
        <taxon>Dinophyceae</taxon>
        <taxon>Suessiales</taxon>
        <taxon>Symbiodiniaceae</taxon>
        <taxon>Durusdinium</taxon>
    </lineage>
</organism>
<feature type="signal peptide" evidence="1">
    <location>
        <begin position="1"/>
        <end position="17"/>
    </location>
</feature>
<feature type="chain" id="PRO_5046532856" evidence="1">
    <location>
        <begin position="18"/>
        <end position="319"/>
    </location>
</feature>